<dbReference type="Proteomes" id="UP000325598">
    <property type="component" value="Unassembled WGS sequence"/>
</dbReference>
<dbReference type="InterPro" id="IPR036969">
    <property type="entry name" value="Citrate_synthase_sf"/>
</dbReference>
<protein>
    <submittedName>
        <fullName evidence="1">Uncharacterized protein</fullName>
    </submittedName>
</protein>
<sequence>MQEATDLLVASADSPDAARLAALHSALRHAMLSRKGIHPDLDYPAGLAYHLMGFDVPTSTPLFVMSRITGWTAHITEQLEHNSRIRPLGVYNGPGRRAVPVHAR</sequence>
<proteinExistence type="predicted"/>
<dbReference type="InterPro" id="IPR002020">
    <property type="entry name" value="Citrate_synthase"/>
</dbReference>
<reference evidence="1 2" key="1">
    <citation type="submission" date="2019-10" db="EMBL/GenBank/DDBJ databases">
        <title>Whole genome shotgun sequence of Streptomyces angustmyceticus NBRC 3934.</title>
        <authorList>
            <person name="Hosoyama A."/>
            <person name="Ichikawa N."/>
            <person name="Kimura A."/>
            <person name="Kitahashi Y."/>
            <person name="Komaki H."/>
            <person name="Uohara A."/>
        </authorList>
    </citation>
    <scope>NUCLEOTIDE SEQUENCE [LARGE SCALE GENOMIC DNA]</scope>
    <source>
        <strain evidence="1 2">NBRC 3934</strain>
    </source>
</reference>
<dbReference type="SUPFAM" id="SSF48256">
    <property type="entry name" value="Citrate synthase"/>
    <property type="match status" value="1"/>
</dbReference>
<evidence type="ECO:0000313" key="1">
    <source>
        <dbReference type="EMBL" id="GES32590.1"/>
    </source>
</evidence>
<dbReference type="EMBL" id="BLAG01000014">
    <property type="protein sequence ID" value="GES32590.1"/>
    <property type="molecule type" value="Genomic_DNA"/>
</dbReference>
<dbReference type="GO" id="GO:0046912">
    <property type="term" value="F:acyltransferase activity, acyl groups converted into alkyl on transfer"/>
    <property type="evidence" value="ECO:0007669"/>
    <property type="project" value="InterPro"/>
</dbReference>
<dbReference type="InterPro" id="IPR016142">
    <property type="entry name" value="Citrate_synth-like_lrg_a-sub"/>
</dbReference>
<comment type="caution">
    <text evidence="1">The sequence shown here is derived from an EMBL/GenBank/DDBJ whole genome shotgun (WGS) entry which is preliminary data.</text>
</comment>
<dbReference type="Gene3D" id="1.10.580.10">
    <property type="entry name" value="Citrate Synthase, domain 1"/>
    <property type="match status" value="1"/>
</dbReference>
<dbReference type="Pfam" id="PF00285">
    <property type="entry name" value="Citrate_synt"/>
    <property type="match status" value="1"/>
</dbReference>
<accession>A0A5J4LLX9</accession>
<gene>
    <name evidence="1" type="ORF">San01_50770</name>
</gene>
<keyword evidence="2" id="KW-1185">Reference proteome</keyword>
<dbReference type="PRINTS" id="PR00143">
    <property type="entry name" value="CITRTSNTHASE"/>
</dbReference>
<evidence type="ECO:0000313" key="2">
    <source>
        <dbReference type="Proteomes" id="UP000325598"/>
    </source>
</evidence>
<dbReference type="AlphaFoldDB" id="A0A5J4LLX9"/>
<name>A0A5J4LLX9_9ACTN</name>
<organism evidence="1 2">
    <name type="scientific">Streptomyces angustmyceticus</name>
    <dbReference type="NCBI Taxonomy" id="285578"/>
    <lineage>
        <taxon>Bacteria</taxon>
        <taxon>Bacillati</taxon>
        <taxon>Actinomycetota</taxon>
        <taxon>Actinomycetes</taxon>
        <taxon>Kitasatosporales</taxon>
        <taxon>Streptomycetaceae</taxon>
        <taxon>Streptomyces</taxon>
    </lineage>
</organism>